<dbReference type="PANTHER" id="PTHR47840">
    <property type="entry name" value="ZN(II)2CYS6 TRANSCRIPTION FACTOR (EUROFUNG)-RELATED"/>
    <property type="match status" value="1"/>
</dbReference>
<dbReference type="PROSITE" id="PS50048">
    <property type="entry name" value="ZN2_CY6_FUNGAL_2"/>
    <property type="match status" value="1"/>
</dbReference>
<dbReference type="RefSeq" id="XP_013339500.1">
    <property type="nucleotide sequence ID" value="XM_013484046.1"/>
</dbReference>
<keyword evidence="6" id="KW-1185">Reference proteome</keyword>
<dbReference type="InterPro" id="IPR036864">
    <property type="entry name" value="Zn2-C6_fun-type_DNA-bd_sf"/>
</dbReference>
<dbReference type="GeneID" id="25368764"/>
<keyword evidence="1" id="KW-0805">Transcription regulation</keyword>
<name>A0A074YVR1_AURSE</name>
<dbReference type="GO" id="GO:0000981">
    <property type="term" value="F:DNA-binding transcription factor activity, RNA polymerase II-specific"/>
    <property type="evidence" value="ECO:0007669"/>
    <property type="project" value="InterPro"/>
</dbReference>
<proteinExistence type="predicted"/>
<evidence type="ECO:0000313" key="6">
    <source>
        <dbReference type="Proteomes" id="UP000030641"/>
    </source>
</evidence>
<protein>
    <recommendedName>
        <fullName evidence="4">Zn(2)-C6 fungal-type domain-containing protein</fullName>
    </recommendedName>
</protein>
<dbReference type="SUPFAM" id="SSF57701">
    <property type="entry name" value="Zn2/Cys6 DNA-binding domain"/>
    <property type="match status" value="1"/>
</dbReference>
<dbReference type="InterPro" id="IPR001138">
    <property type="entry name" value="Zn2Cys6_DnaBD"/>
</dbReference>
<evidence type="ECO:0000256" key="2">
    <source>
        <dbReference type="ARBA" id="ARBA00023163"/>
    </source>
</evidence>
<keyword evidence="3" id="KW-0539">Nucleus</keyword>
<evidence type="ECO:0000256" key="1">
    <source>
        <dbReference type="ARBA" id="ARBA00023015"/>
    </source>
</evidence>
<organism evidence="5 6">
    <name type="scientific">Aureobasidium subglaciale (strain EXF-2481)</name>
    <name type="common">Aureobasidium pullulans var. subglaciale</name>
    <dbReference type="NCBI Taxonomy" id="1043005"/>
    <lineage>
        <taxon>Eukaryota</taxon>
        <taxon>Fungi</taxon>
        <taxon>Dikarya</taxon>
        <taxon>Ascomycota</taxon>
        <taxon>Pezizomycotina</taxon>
        <taxon>Dothideomycetes</taxon>
        <taxon>Dothideomycetidae</taxon>
        <taxon>Dothideales</taxon>
        <taxon>Saccotheciaceae</taxon>
        <taxon>Aureobasidium</taxon>
    </lineage>
</organism>
<evidence type="ECO:0000313" key="5">
    <source>
        <dbReference type="EMBL" id="KEQ90966.1"/>
    </source>
</evidence>
<dbReference type="SMART" id="SM00066">
    <property type="entry name" value="GAL4"/>
    <property type="match status" value="1"/>
</dbReference>
<dbReference type="PANTHER" id="PTHR47840:SF1">
    <property type="entry name" value="ZN(II)2CYS6 TRANSCRIPTION FACTOR (EUROFUNG)"/>
    <property type="match status" value="1"/>
</dbReference>
<dbReference type="EMBL" id="KL584783">
    <property type="protein sequence ID" value="KEQ90966.1"/>
    <property type="molecule type" value="Genomic_DNA"/>
</dbReference>
<dbReference type="STRING" id="1043005.A0A074YVR1"/>
<keyword evidence="2" id="KW-0804">Transcription</keyword>
<gene>
    <name evidence="5" type="ORF">AUEXF2481DRAFT_518744</name>
</gene>
<dbReference type="OMA" id="PAQWWIM"/>
<dbReference type="InParanoid" id="A0A074YVR1"/>
<dbReference type="GO" id="GO:0008270">
    <property type="term" value="F:zinc ion binding"/>
    <property type="evidence" value="ECO:0007669"/>
    <property type="project" value="InterPro"/>
</dbReference>
<dbReference type="HOGENOM" id="CLU_004804_0_1_1"/>
<evidence type="ECO:0000256" key="3">
    <source>
        <dbReference type="ARBA" id="ARBA00023242"/>
    </source>
</evidence>
<accession>A0A074YVR1</accession>
<evidence type="ECO:0000259" key="4">
    <source>
        <dbReference type="PROSITE" id="PS50048"/>
    </source>
</evidence>
<feature type="domain" description="Zn(2)-C6 fungal-type" evidence="4">
    <location>
        <begin position="42"/>
        <end position="73"/>
    </location>
</feature>
<reference evidence="5 6" key="1">
    <citation type="journal article" date="2014" name="BMC Genomics">
        <title>Genome sequencing of four Aureobasidium pullulans varieties: biotechnological potential, stress tolerance, and description of new species.</title>
        <authorList>
            <person name="Gostin Ar C."/>
            <person name="Ohm R.A."/>
            <person name="Kogej T."/>
            <person name="Sonjak S."/>
            <person name="Turk M."/>
            <person name="Zajc J."/>
            <person name="Zalar P."/>
            <person name="Grube M."/>
            <person name="Sun H."/>
            <person name="Han J."/>
            <person name="Sharma A."/>
            <person name="Chiniquy J."/>
            <person name="Ngan C.Y."/>
            <person name="Lipzen A."/>
            <person name="Barry K."/>
            <person name="Grigoriev I.V."/>
            <person name="Gunde-Cimerman N."/>
        </authorList>
    </citation>
    <scope>NUCLEOTIDE SEQUENCE [LARGE SCALE GENOMIC DNA]</scope>
    <source>
        <strain evidence="5 6">EXF-2481</strain>
    </source>
</reference>
<dbReference type="CDD" id="cd12148">
    <property type="entry name" value="fungal_TF_MHR"/>
    <property type="match status" value="1"/>
</dbReference>
<dbReference type="Gene3D" id="4.10.240.10">
    <property type="entry name" value="Zn(2)-C6 fungal-type DNA-binding domain"/>
    <property type="match status" value="1"/>
</dbReference>
<dbReference type="Proteomes" id="UP000030641">
    <property type="component" value="Unassembled WGS sequence"/>
</dbReference>
<dbReference type="AlphaFoldDB" id="A0A074YVR1"/>
<sequence>MPISTTVQHHKHVRELDASSMSLSDEREHLPKRRKVRKGTSSCWECKKRKVRCIIQRHDICENCRRRSTVCISQDLPDQINILTPSVSEDDALLTDALQSVPEEAITRTGSNFSSQHQLDRALRSAWPAKVDVEQMMDLKVGLSVHFHAEMCNFYNNNQAQISKSEIFEPPPSGSHPVLIARKLLILGNHLQGVVLPDRSSNGLREKYYEIMHRAVNTATRLVTKNEDLIDSIEGLECVMLEIAYQNYAGNLQQAWMATRRGITIVQAMGLHRRHTLSTLKCHDPMTRLSFDATQAQFRLVQVECYLGLVLGLPRSSLEAPNHILEILTSYPPVIRLQHTHLFVADRILKRSHPSVAETGELDSLLETAAAVLTPKWWLMPDLRASNDDDGDNIVKTSRLMDQFSHYHLLIRLHLPYLMRSTSDKTHDYSKTTAVYASRETLNRYLSFRVDNPAHYYCRGTDFLAFIAATVLALAHIECSRLSKLHVPDTYNAFGLLTHCRMSDRGILERTLEVLREVSKTSADAIASKIVYLLEQLLTIDASRVKRVVQASDEGDQNVPYHSETTNDCLRLYIPAFGYINFGVEAAEPIRTDQHQVPDDHASHSHDLSSLTTNVGFEGEWDMQGIDLALFEGLFGESNMEPVLNVQSWL</sequence>
<dbReference type="CDD" id="cd00067">
    <property type="entry name" value="GAL4"/>
    <property type="match status" value="1"/>
</dbReference>
<dbReference type="PROSITE" id="PS00463">
    <property type="entry name" value="ZN2_CY6_FUNGAL_1"/>
    <property type="match status" value="1"/>
</dbReference>
<dbReference type="OrthoDB" id="5392779at2759"/>